<dbReference type="GO" id="GO:0009860">
    <property type="term" value="P:pollen tube growth"/>
    <property type="evidence" value="ECO:0007669"/>
    <property type="project" value="TreeGrafter"/>
</dbReference>
<dbReference type="InterPro" id="IPR033113">
    <property type="entry name" value="PLA2_histidine"/>
</dbReference>
<comment type="caution">
    <text evidence="5">The sequence shown here is derived from an EMBL/GenBank/DDBJ whole genome shotgun (WGS) entry which is preliminary data.</text>
</comment>
<dbReference type="GO" id="GO:0005509">
    <property type="term" value="F:calcium ion binding"/>
    <property type="evidence" value="ECO:0007669"/>
    <property type="project" value="InterPro"/>
</dbReference>
<reference evidence="5" key="1">
    <citation type="submission" date="2022-02" db="EMBL/GenBank/DDBJ databases">
        <authorList>
            <person name="Henning P.M."/>
            <person name="McCubbin A.G."/>
            <person name="Shore J.S."/>
        </authorList>
    </citation>
    <scope>NUCLEOTIDE SEQUENCE</scope>
    <source>
        <strain evidence="5">F60SS</strain>
        <tissue evidence="5">Leaves</tissue>
    </source>
</reference>
<dbReference type="PANTHER" id="PTHR11716:SF99">
    <property type="entry name" value="PHOSPHOLIPASE A2-DELTA-RELATED"/>
    <property type="match status" value="1"/>
</dbReference>
<dbReference type="GO" id="GO:0005576">
    <property type="term" value="C:extracellular region"/>
    <property type="evidence" value="ECO:0007669"/>
    <property type="project" value="UniProtKB-SubCell"/>
</dbReference>
<sequence>MVQGGGKTGMAAALAMAIFITFSVLAVNCAAAECSRTCVTQNCDSIRLRYGKYCGVGHTGCRGEPPCDDVDACCRVHDECTGIKGVTSIKCHQQLIRCVKRARKSRKPGFSRVCPVSTIVPAIIRGMNMAILGSSFGSGAGIV</sequence>
<proteinExistence type="predicted"/>
<keyword evidence="4" id="KW-0732">Signal</keyword>
<dbReference type="Proteomes" id="UP001141552">
    <property type="component" value="Unassembled WGS sequence"/>
</dbReference>
<gene>
    <name evidence="5" type="ORF">Tsubulata_003114</name>
</gene>
<dbReference type="GO" id="GO:0009555">
    <property type="term" value="P:pollen development"/>
    <property type="evidence" value="ECO:0007669"/>
    <property type="project" value="TreeGrafter"/>
</dbReference>
<dbReference type="GO" id="GO:0009846">
    <property type="term" value="P:pollen germination"/>
    <property type="evidence" value="ECO:0007669"/>
    <property type="project" value="TreeGrafter"/>
</dbReference>
<evidence type="ECO:0000256" key="1">
    <source>
        <dbReference type="ARBA" id="ARBA00004613"/>
    </source>
</evidence>
<dbReference type="OrthoDB" id="566013at2759"/>
<dbReference type="GO" id="GO:0016042">
    <property type="term" value="P:lipid catabolic process"/>
    <property type="evidence" value="ECO:0007669"/>
    <property type="project" value="InterPro"/>
</dbReference>
<accession>A0A9Q0JF03</accession>
<feature type="signal peptide" evidence="4">
    <location>
        <begin position="1"/>
        <end position="26"/>
    </location>
</feature>
<dbReference type="Gene3D" id="1.20.90.10">
    <property type="entry name" value="Phospholipase A2 domain"/>
    <property type="match status" value="1"/>
</dbReference>
<name>A0A9Q0JF03_9ROSI</name>
<dbReference type="EMBL" id="JAKUCV010003501">
    <property type="protein sequence ID" value="KAJ4838682.1"/>
    <property type="molecule type" value="Genomic_DNA"/>
</dbReference>
<keyword evidence="2" id="KW-0964">Secreted</keyword>
<evidence type="ECO:0000313" key="5">
    <source>
        <dbReference type="EMBL" id="KAJ4838682.1"/>
    </source>
</evidence>
<evidence type="ECO:0000256" key="2">
    <source>
        <dbReference type="ARBA" id="ARBA00022525"/>
    </source>
</evidence>
<dbReference type="PROSITE" id="PS00118">
    <property type="entry name" value="PA2_HIS"/>
    <property type="match status" value="1"/>
</dbReference>
<dbReference type="InterPro" id="IPR001211">
    <property type="entry name" value="PLA2"/>
</dbReference>
<keyword evidence="6" id="KW-1185">Reference proteome</keyword>
<dbReference type="GO" id="GO:0004623">
    <property type="term" value="F:phospholipase A2 activity"/>
    <property type="evidence" value="ECO:0007669"/>
    <property type="project" value="InterPro"/>
</dbReference>
<reference evidence="5" key="2">
    <citation type="journal article" date="2023" name="Plants (Basel)">
        <title>Annotation of the Turnera subulata (Passifloraceae) Draft Genome Reveals the S-Locus Evolved after the Divergence of Turneroideae from Passifloroideae in a Stepwise Manner.</title>
        <authorList>
            <person name="Henning P.M."/>
            <person name="Roalson E.H."/>
            <person name="Mir W."/>
            <person name="McCubbin A.G."/>
            <person name="Shore J.S."/>
        </authorList>
    </citation>
    <scope>NUCLEOTIDE SEQUENCE</scope>
    <source>
        <strain evidence="5">F60SS</strain>
    </source>
</reference>
<dbReference type="InterPro" id="IPR036444">
    <property type="entry name" value="PLipase_A2_dom_sf"/>
</dbReference>
<organism evidence="5 6">
    <name type="scientific">Turnera subulata</name>
    <dbReference type="NCBI Taxonomy" id="218843"/>
    <lineage>
        <taxon>Eukaryota</taxon>
        <taxon>Viridiplantae</taxon>
        <taxon>Streptophyta</taxon>
        <taxon>Embryophyta</taxon>
        <taxon>Tracheophyta</taxon>
        <taxon>Spermatophyta</taxon>
        <taxon>Magnoliopsida</taxon>
        <taxon>eudicotyledons</taxon>
        <taxon>Gunneridae</taxon>
        <taxon>Pentapetalae</taxon>
        <taxon>rosids</taxon>
        <taxon>fabids</taxon>
        <taxon>Malpighiales</taxon>
        <taxon>Passifloraceae</taxon>
        <taxon>Turnera</taxon>
    </lineage>
</organism>
<protein>
    <recommendedName>
        <fullName evidence="7">Phospholipase A(2)</fullName>
    </recommendedName>
</protein>
<evidence type="ECO:0000256" key="4">
    <source>
        <dbReference type="SAM" id="SignalP"/>
    </source>
</evidence>
<dbReference type="PANTHER" id="PTHR11716">
    <property type="entry name" value="PHOSPHOLIPASE A2 FAMILY MEMBER"/>
    <property type="match status" value="1"/>
</dbReference>
<evidence type="ECO:0008006" key="7">
    <source>
        <dbReference type="Google" id="ProtNLM"/>
    </source>
</evidence>
<comment type="subcellular location">
    <subcellularLocation>
        <location evidence="1">Secreted</location>
    </subcellularLocation>
</comment>
<keyword evidence="3" id="KW-1015">Disulfide bond</keyword>
<dbReference type="GO" id="GO:0008289">
    <property type="term" value="F:lipid binding"/>
    <property type="evidence" value="ECO:0007669"/>
    <property type="project" value="TreeGrafter"/>
</dbReference>
<evidence type="ECO:0000256" key="3">
    <source>
        <dbReference type="ARBA" id="ARBA00023157"/>
    </source>
</evidence>
<evidence type="ECO:0000313" key="6">
    <source>
        <dbReference type="Proteomes" id="UP001141552"/>
    </source>
</evidence>
<dbReference type="GO" id="GO:0050482">
    <property type="term" value="P:arachidonate secretion"/>
    <property type="evidence" value="ECO:0007669"/>
    <property type="project" value="InterPro"/>
</dbReference>
<dbReference type="SUPFAM" id="SSF48619">
    <property type="entry name" value="Phospholipase A2, PLA2"/>
    <property type="match status" value="1"/>
</dbReference>
<dbReference type="AlphaFoldDB" id="A0A9Q0JF03"/>
<feature type="chain" id="PRO_5040449954" description="Phospholipase A(2)" evidence="4">
    <location>
        <begin position="27"/>
        <end position="143"/>
    </location>
</feature>
<dbReference type="GO" id="GO:0006644">
    <property type="term" value="P:phospholipid metabolic process"/>
    <property type="evidence" value="ECO:0007669"/>
    <property type="project" value="InterPro"/>
</dbReference>